<feature type="non-terminal residue" evidence="3">
    <location>
        <position position="451"/>
    </location>
</feature>
<dbReference type="STRING" id="436010.A0A166A548"/>
<evidence type="ECO:0000313" key="4">
    <source>
        <dbReference type="Proteomes" id="UP000076532"/>
    </source>
</evidence>
<feature type="non-terminal residue" evidence="3">
    <location>
        <position position="1"/>
    </location>
</feature>
<keyword evidence="1" id="KW-0677">Repeat</keyword>
<dbReference type="OrthoDB" id="3027122at2759"/>
<dbReference type="InterPro" id="IPR056884">
    <property type="entry name" value="NPHP3-like_N"/>
</dbReference>
<organism evidence="3 4">
    <name type="scientific">Athelia psychrophila</name>
    <dbReference type="NCBI Taxonomy" id="1759441"/>
    <lineage>
        <taxon>Eukaryota</taxon>
        <taxon>Fungi</taxon>
        <taxon>Dikarya</taxon>
        <taxon>Basidiomycota</taxon>
        <taxon>Agaricomycotina</taxon>
        <taxon>Agaricomycetes</taxon>
        <taxon>Agaricomycetidae</taxon>
        <taxon>Atheliales</taxon>
        <taxon>Atheliaceae</taxon>
        <taxon>Athelia</taxon>
    </lineage>
</organism>
<proteinExistence type="predicted"/>
<dbReference type="AlphaFoldDB" id="A0A166A548"/>
<dbReference type="SUPFAM" id="SSF52540">
    <property type="entry name" value="P-loop containing nucleoside triphosphate hydrolases"/>
    <property type="match status" value="1"/>
</dbReference>
<protein>
    <recommendedName>
        <fullName evidence="2">Nephrocystin 3-like N-terminal domain-containing protein</fullName>
    </recommendedName>
</protein>
<dbReference type="Pfam" id="PF24883">
    <property type="entry name" value="NPHP3_N"/>
    <property type="match status" value="1"/>
</dbReference>
<dbReference type="EMBL" id="KV417666">
    <property type="protein sequence ID" value="KZP11260.1"/>
    <property type="molecule type" value="Genomic_DNA"/>
</dbReference>
<dbReference type="PANTHER" id="PTHR10039">
    <property type="entry name" value="AMELOGENIN"/>
    <property type="match status" value="1"/>
</dbReference>
<dbReference type="InterPro" id="IPR027417">
    <property type="entry name" value="P-loop_NTPase"/>
</dbReference>
<dbReference type="PANTHER" id="PTHR10039:SF17">
    <property type="entry name" value="FUNGAL STAND N-TERMINAL GOODBYE DOMAIN-CONTAINING PROTEIN-RELATED"/>
    <property type="match status" value="1"/>
</dbReference>
<dbReference type="Proteomes" id="UP000076532">
    <property type="component" value="Unassembled WGS sequence"/>
</dbReference>
<evidence type="ECO:0000259" key="2">
    <source>
        <dbReference type="Pfam" id="PF24883"/>
    </source>
</evidence>
<dbReference type="Gene3D" id="3.40.50.300">
    <property type="entry name" value="P-loop containing nucleotide triphosphate hydrolases"/>
    <property type="match status" value="1"/>
</dbReference>
<evidence type="ECO:0000313" key="3">
    <source>
        <dbReference type="EMBL" id="KZP11260.1"/>
    </source>
</evidence>
<evidence type="ECO:0000256" key="1">
    <source>
        <dbReference type="ARBA" id="ARBA00022737"/>
    </source>
</evidence>
<sequence length="451" mass="50692">CTERTRIDVIEKINTWTATDTGPPVFWLNGSAGTGKSTIAFTVAKSFKERGILGASFFCSRDDATCSNHKLIFPSIAHQLAHFHPEFRRLLADVVKERPDIVHSDVAYQLQELIVQPLGSIRDFPSGCVVVIDALDECKDDSTISVILAALSRHVDKLASLKIFLTSRPESNIKLGFGDSVMQGATRRLILHEIQLSTVEADIKTFIVAQLEIVRREYELDQSWPPDMEIDSLSMLSCGLFIFAATAIKFIQDRNYHDSQGQLGRIIGNAILLKDDLSDPRHHLDQLYLQVLMNAHPKPSSELAERLRLLLGTIVLLQDPLSFHGIQQLLKHQLVNRFEAQSMRQTLVRLHSIILVPESDNDIIRTLHPSFFDFITSPNRCSISQLLVDTSRQHTLLLAACLRTMQGLKRNVCELPDPSALNSEVADLSARIVKFIPPELQYACRHWGTHL</sequence>
<accession>A0A166A548</accession>
<feature type="domain" description="Nephrocystin 3-like N-terminal" evidence="2">
    <location>
        <begin position="12"/>
        <end position="168"/>
    </location>
</feature>
<reference evidence="3 4" key="1">
    <citation type="journal article" date="2016" name="Mol. Biol. Evol.">
        <title>Comparative Genomics of Early-Diverging Mushroom-Forming Fungi Provides Insights into the Origins of Lignocellulose Decay Capabilities.</title>
        <authorList>
            <person name="Nagy L.G."/>
            <person name="Riley R."/>
            <person name="Tritt A."/>
            <person name="Adam C."/>
            <person name="Daum C."/>
            <person name="Floudas D."/>
            <person name="Sun H."/>
            <person name="Yadav J.S."/>
            <person name="Pangilinan J."/>
            <person name="Larsson K.H."/>
            <person name="Matsuura K."/>
            <person name="Barry K."/>
            <person name="Labutti K."/>
            <person name="Kuo R."/>
            <person name="Ohm R.A."/>
            <person name="Bhattacharya S.S."/>
            <person name="Shirouzu T."/>
            <person name="Yoshinaga Y."/>
            <person name="Martin F.M."/>
            <person name="Grigoriev I.V."/>
            <person name="Hibbett D.S."/>
        </authorList>
    </citation>
    <scope>NUCLEOTIDE SEQUENCE [LARGE SCALE GENOMIC DNA]</scope>
    <source>
        <strain evidence="3 4">CBS 109695</strain>
    </source>
</reference>
<name>A0A166A548_9AGAM</name>
<keyword evidence="4" id="KW-1185">Reference proteome</keyword>
<gene>
    <name evidence="3" type="ORF">FIBSPDRAFT_654574</name>
</gene>